<evidence type="ECO:0000256" key="3">
    <source>
        <dbReference type="ARBA" id="ARBA00022603"/>
    </source>
</evidence>
<dbReference type="InterPro" id="IPR029063">
    <property type="entry name" value="SAM-dependent_MTases_sf"/>
</dbReference>
<evidence type="ECO:0000256" key="2">
    <source>
        <dbReference type="ARBA" id="ARBA00022552"/>
    </source>
</evidence>
<reference evidence="7 8" key="1">
    <citation type="submission" date="2016-10" db="EMBL/GenBank/DDBJ databases">
        <authorList>
            <person name="Varghese N."/>
            <person name="Submissions S."/>
        </authorList>
    </citation>
    <scope>NUCLEOTIDE SEQUENCE [LARGE SCALE GENOMIC DNA]</scope>
    <source>
        <strain evidence="7 8">FF3</strain>
    </source>
</reference>
<dbReference type="GO" id="GO:0005829">
    <property type="term" value="C:cytosol"/>
    <property type="evidence" value="ECO:0007669"/>
    <property type="project" value="TreeGrafter"/>
</dbReference>
<keyword evidence="2 6" id="KW-0698">rRNA processing</keyword>
<feature type="binding site" evidence="6">
    <location>
        <position position="70"/>
    </location>
    <ligand>
        <name>S-adenosyl-L-methionine</name>
        <dbReference type="ChEBI" id="CHEBI:59789"/>
    </ligand>
</feature>
<proteinExistence type="inferred from homology"/>
<dbReference type="Proteomes" id="UP000182932">
    <property type="component" value="Unassembled WGS sequence"/>
</dbReference>
<comment type="function">
    <text evidence="6">Specifically methylates the N7 position of guanine in position 527 of 16S rRNA.</text>
</comment>
<keyword evidence="3 6" id="KW-0489">Methyltransferase</keyword>
<evidence type="ECO:0000313" key="7">
    <source>
        <dbReference type="EMBL" id="SEJ46792.1"/>
    </source>
</evidence>
<dbReference type="Pfam" id="PF02527">
    <property type="entry name" value="GidB"/>
    <property type="match status" value="1"/>
</dbReference>
<dbReference type="PIRSF" id="PIRSF003078">
    <property type="entry name" value="GidB"/>
    <property type="match status" value="1"/>
</dbReference>
<sequence>MNPALASSLNVSRETFERLEHYVALLHKWNPKINLVSRGTLQDVWERHIRDSLQVFEAAEGLTGAWVDLGSGGGLPGLVVALAQRPGFSVTLVESDQRKAAFLRTVLRETGSTGTVIAERIEATEPQSAAVLSARALAALPQLLGFCERHLAQEGVALLPKGITWKNEVAEAQKSFSFHCEAIKSCTQEGAVILRIREISRV</sequence>
<protein>
    <recommendedName>
        <fullName evidence="6">Ribosomal RNA small subunit methyltransferase G</fullName>
        <ecNumber evidence="6">2.1.1.170</ecNumber>
    </recommendedName>
    <alternativeName>
        <fullName evidence="6">16S rRNA 7-methylguanosine methyltransferase</fullName>
        <shortName evidence="6">16S rRNA m7G methyltransferase</shortName>
    </alternativeName>
</protein>
<dbReference type="PANTHER" id="PTHR31760">
    <property type="entry name" value="S-ADENOSYL-L-METHIONINE-DEPENDENT METHYLTRANSFERASES SUPERFAMILY PROTEIN"/>
    <property type="match status" value="1"/>
</dbReference>
<dbReference type="EMBL" id="FNYY01000006">
    <property type="protein sequence ID" value="SEJ46792.1"/>
    <property type="molecule type" value="Genomic_DNA"/>
</dbReference>
<dbReference type="PANTHER" id="PTHR31760:SF0">
    <property type="entry name" value="S-ADENOSYL-L-METHIONINE-DEPENDENT METHYLTRANSFERASES SUPERFAMILY PROTEIN"/>
    <property type="match status" value="1"/>
</dbReference>
<comment type="subcellular location">
    <subcellularLocation>
        <location evidence="6">Cytoplasm</location>
    </subcellularLocation>
</comment>
<comment type="caution">
    <text evidence="7">The sequence shown here is derived from an EMBL/GenBank/DDBJ whole genome shotgun (WGS) entry which is preliminary data.</text>
</comment>
<evidence type="ECO:0000256" key="6">
    <source>
        <dbReference type="HAMAP-Rule" id="MF_00074"/>
    </source>
</evidence>
<dbReference type="SUPFAM" id="SSF53335">
    <property type="entry name" value="S-adenosyl-L-methionine-dependent methyltransferases"/>
    <property type="match status" value="1"/>
</dbReference>
<feature type="binding site" evidence="6">
    <location>
        <begin position="121"/>
        <end position="122"/>
    </location>
    <ligand>
        <name>S-adenosyl-L-methionine</name>
        <dbReference type="ChEBI" id="CHEBI:59789"/>
    </ligand>
</feature>
<keyword evidence="4 6" id="KW-0808">Transferase</keyword>
<dbReference type="HAMAP" id="MF_00074">
    <property type="entry name" value="16SrRNA_methyltr_G"/>
    <property type="match status" value="1"/>
</dbReference>
<dbReference type="NCBIfam" id="TIGR00138">
    <property type="entry name" value="rsmG_gidB"/>
    <property type="match status" value="1"/>
</dbReference>
<dbReference type="Gene3D" id="3.40.50.150">
    <property type="entry name" value="Vaccinia Virus protein VP39"/>
    <property type="match status" value="1"/>
</dbReference>
<feature type="binding site" evidence="6">
    <location>
        <position position="135"/>
    </location>
    <ligand>
        <name>S-adenosyl-L-methionine</name>
        <dbReference type="ChEBI" id="CHEBI:59789"/>
    </ligand>
</feature>
<keyword evidence="8" id="KW-1185">Reference proteome</keyword>
<comment type="caution">
    <text evidence="6">Lacks conserved residue(s) required for the propagation of feature annotation.</text>
</comment>
<keyword evidence="5 6" id="KW-0949">S-adenosyl-L-methionine</keyword>
<evidence type="ECO:0000256" key="5">
    <source>
        <dbReference type="ARBA" id="ARBA00022691"/>
    </source>
</evidence>
<organism evidence="7 8">
    <name type="scientific">Marinovum algicola</name>
    <dbReference type="NCBI Taxonomy" id="42444"/>
    <lineage>
        <taxon>Bacteria</taxon>
        <taxon>Pseudomonadati</taxon>
        <taxon>Pseudomonadota</taxon>
        <taxon>Alphaproteobacteria</taxon>
        <taxon>Rhodobacterales</taxon>
        <taxon>Roseobacteraceae</taxon>
        <taxon>Marinovum</taxon>
    </lineage>
</organism>
<comment type="similarity">
    <text evidence="6">Belongs to the methyltransferase superfamily. RNA methyltransferase RsmG family.</text>
</comment>
<dbReference type="AlphaFoldDB" id="A0A975W9Z4"/>
<dbReference type="GO" id="GO:0070043">
    <property type="term" value="F:rRNA (guanine-N7-)-methyltransferase activity"/>
    <property type="evidence" value="ECO:0007669"/>
    <property type="project" value="UniProtKB-UniRule"/>
</dbReference>
<keyword evidence="1 6" id="KW-0963">Cytoplasm</keyword>
<gene>
    <name evidence="6" type="primary">rsmG</name>
    <name evidence="7" type="ORF">SAMN04487940_10683</name>
</gene>
<dbReference type="EC" id="2.1.1.170" evidence="6"/>
<dbReference type="InterPro" id="IPR003682">
    <property type="entry name" value="rRNA_ssu_MeTfrase_G"/>
</dbReference>
<evidence type="ECO:0000256" key="1">
    <source>
        <dbReference type="ARBA" id="ARBA00022490"/>
    </source>
</evidence>
<comment type="catalytic activity">
    <reaction evidence="6">
        <text>guanosine(527) in 16S rRNA + S-adenosyl-L-methionine = N(7)-methylguanosine(527) in 16S rRNA + S-adenosyl-L-homocysteine</text>
        <dbReference type="Rhea" id="RHEA:42732"/>
        <dbReference type="Rhea" id="RHEA-COMP:10209"/>
        <dbReference type="Rhea" id="RHEA-COMP:10210"/>
        <dbReference type="ChEBI" id="CHEBI:57856"/>
        <dbReference type="ChEBI" id="CHEBI:59789"/>
        <dbReference type="ChEBI" id="CHEBI:74269"/>
        <dbReference type="ChEBI" id="CHEBI:74480"/>
        <dbReference type="EC" id="2.1.1.170"/>
    </reaction>
</comment>
<evidence type="ECO:0000256" key="4">
    <source>
        <dbReference type="ARBA" id="ARBA00022679"/>
    </source>
</evidence>
<dbReference type="GeneID" id="80818340"/>
<dbReference type="RefSeq" id="WP_074836507.1">
    <property type="nucleotide sequence ID" value="NZ_CATLQZ010000002.1"/>
</dbReference>
<evidence type="ECO:0000313" key="8">
    <source>
        <dbReference type="Proteomes" id="UP000182932"/>
    </source>
</evidence>
<feature type="binding site" evidence="6">
    <location>
        <position position="75"/>
    </location>
    <ligand>
        <name>S-adenosyl-L-methionine</name>
        <dbReference type="ChEBI" id="CHEBI:59789"/>
    </ligand>
</feature>
<name>A0A975W9Z4_9RHOB</name>
<accession>A0A975W9Z4</accession>